<dbReference type="InterPro" id="IPR001623">
    <property type="entry name" value="DnaJ_domain"/>
</dbReference>
<gene>
    <name evidence="2" type="ORF">TELCIR_01343</name>
</gene>
<dbReference type="GO" id="GO:0030276">
    <property type="term" value="F:clathrin binding"/>
    <property type="evidence" value="ECO:0007669"/>
    <property type="project" value="TreeGrafter"/>
</dbReference>
<proteinExistence type="predicted"/>
<dbReference type="GO" id="GO:0005737">
    <property type="term" value="C:cytoplasm"/>
    <property type="evidence" value="ECO:0007669"/>
    <property type="project" value="TreeGrafter"/>
</dbReference>
<dbReference type="PANTHER" id="PTHR23172">
    <property type="entry name" value="AUXILIN/CYCLIN G-ASSOCIATED KINASE-RELATED"/>
    <property type="match status" value="1"/>
</dbReference>
<dbReference type="GO" id="GO:0072318">
    <property type="term" value="P:clathrin coat disassembly"/>
    <property type="evidence" value="ECO:0007669"/>
    <property type="project" value="TreeGrafter"/>
</dbReference>
<evidence type="ECO:0000259" key="1">
    <source>
        <dbReference type="PROSITE" id="PS50076"/>
    </source>
</evidence>
<name>A0A2G9V269_TELCI</name>
<dbReference type="EMBL" id="KZ345041">
    <property type="protein sequence ID" value="PIO76601.1"/>
    <property type="molecule type" value="Genomic_DNA"/>
</dbReference>
<dbReference type="GO" id="GO:0072583">
    <property type="term" value="P:clathrin-dependent endocytosis"/>
    <property type="evidence" value="ECO:0007669"/>
    <property type="project" value="TreeGrafter"/>
</dbReference>
<dbReference type="PANTHER" id="PTHR23172:SF19">
    <property type="entry name" value="J DOMAIN-CONTAINING PROTEIN"/>
    <property type="match status" value="1"/>
</dbReference>
<dbReference type="InterPro" id="IPR036869">
    <property type="entry name" value="J_dom_sf"/>
</dbReference>
<dbReference type="FunFam" id="1.10.287.110:FF:000002">
    <property type="entry name" value="putative tyrosine-protein phosphatase auxilin isoform X2"/>
    <property type="match status" value="1"/>
</dbReference>
<dbReference type="GO" id="GO:0031982">
    <property type="term" value="C:vesicle"/>
    <property type="evidence" value="ECO:0007669"/>
    <property type="project" value="TreeGrafter"/>
</dbReference>
<dbReference type="AlphaFoldDB" id="A0A2G9V269"/>
<dbReference type="PROSITE" id="PS50076">
    <property type="entry name" value="DNAJ_2"/>
    <property type="match status" value="1"/>
</dbReference>
<sequence length="329" mass="35550">MEVCEAYERHTSTKAKHCEEYPKADKSWFGYEDETPILTISSSTPPCAVSSECGLLVDLSESPAVPIAPVKFAQPLADPLLALIKDNCAASTAAAGPSDAADVIGDLLGERPSSNSLSNVNASPSIHCSTSASNIQKSSAALDPFAELLSQFVNSTGSKQASAASFTTSVPSRAKYSRTPMEHWNRSATARKPKMTGDVFVDLLASHGFTTSSKNAARTLGDLKRAEEIKELDPVAVMIRDWTVGKERNIRALLSSLNEVLWEGAESWEQSRMSDLLTAAQVKRNYHKACLVVHPDKQVGKPHEKLAVAIFTELNSAWNIFEEAGNRSL</sequence>
<dbReference type="CDD" id="cd06257">
    <property type="entry name" value="DnaJ"/>
    <property type="match status" value="1"/>
</dbReference>
<feature type="domain" description="J" evidence="1">
    <location>
        <begin position="266"/>
        <end position="329"/>
    </location>
</feature>
<organism evidence="2 3">
    <name type="scientific">Teladorsagia circumcincta</name>
    <name type="common">Brown stomach worm</name>
    <name type="synonym">Ostertagia circumcincta</name>
    <dbReference type="NCBI Taxonomy" id="45464"/>
    <lineage>
        <taxon>Eukaryota</taxon>
        <taxon>Metazoa</taxon>
        <taxon>Ecdysozoa</taxon>
        <taxon>Nematoda</taxon>
        <taxon>Chromadorea</taxon>
        <taxon>Rhabditida</taxon>
        <taxon>Rhabditina</taxon>
        <taxon>Rhabditomorpha</taxon>
        <taxon>Strongyloidea</taxon>
        <taxon>Trichostrongylidae</taxon>
        <taxon>Teladorsagia</taxon>
    </lineage>
</organism>
<dbReference type="SUPFAM" id="SSF46565">
    <property type="entry name" value="Chaperone J-domain"/>
    <property type="match status" value="1"/>
</dbReference>
<reference evidence="2 3" key="1">
    <citation type="submission" date="2015-09" db="EMBL/GenBank/DDBJ databases">
        <title>Draft genome of the parasitic nematode Teladorsagia circumcincta isolate WARC Sus (inbred).</title>
        <authorList>
            <person name="Mitreva M."/>
        </authorList>
    </citation>
    <scope>NUCLEOTIDE SEQUENCE [LARGE SCALE GENOMIC DNA]</scope>
    <source>
        <strain evidence="2 3">S</strain>
    </source>
</reference>
<evidence type="ECO:0000313" key="3">
    <source>
        <dbReference type="Proteomes" id="UP000230423"/>
    </source>
</evidence>
<dbReference type="Proteomes" id="UP000230423">
    <property type="component" value="Unassembled WGS sequence"/>
</dbReference>
<keyword evidence="3" id="KW-1185">Reference proteome</keyword>
<protein>
    <submittedName>
        <fullName evidence="2">DnaJ domain protein</fullName>
    </submittedName>
</protein>
<dbReference type="OrthoDB" id="1717591at2759"/>
<accession>A0A2G9V269</accession>
<dbReference type="Gene3D" id="1.10.287.110">
    <property type="entry name" value="DnaJ domain"/>
    <property type="match status" value="1"/>
</dbReference>
<evidence type="ECO:0000313" key="2">
    <source>
        <dbReference type="EMBL" id="PIO76601.1"/>
    </source>
</evidence>